<evidence type="ECO:0008006" key="4">
    <source>
        <dbReference type="Google" id="ProtNLM"/>
    </source>
</evidence>
<comment type="caution">
    <text evidence="2">The sequence shown here is derived from an EMBL/GenBank/DDBJ whole genome shotgun (WGS) entry which is preliminary data.</text>
</comment>
<protein>
    <recommendedName>
        <fullName evidence="4">G-protein coupled receptors family 1 profile domain-containing protein</fullName>
    </recommendedName>
</protein>
<accession>A0A3S4ZYJ5</accession>
<dbReference type="OrthoDB" id="5962323at2759"/>
<name>A0A3S4ZYJ5_9PLAT</name>
<reference evidence="2" key="1">
    <citation type="submission" date="2018-11" db="EMBL/GenBank/DDBJ databases">
        <authorList>
            <consortium name="Pathogen Informatics"/>
        </authorList>
    </citation>
    <scope>NUCLEOTIDE SEQUENCE</scope>
</reference>
<keyword evidence="1" id="KW-1133">Transmembrane helix</keyword>
<dbReference type="Gene3D" id="1.20.1070.10">
    <property type="entry name" value="Rhodopsin 7-helix transmembrane proteins"/>
    <property type="match status" value="1"/>
</dbReference>
<feature type="non-terminal residue" evidence="2">
    <location>
        <position position="184"/>
    </location>
</feature>
<keyword evidence="1" id="KW-0812">Transmembrane</keyword>
<feature type="transmembrane region" description="Helical" evidence="1">
    <location>
        <begin position="118"/>
        <end position="137"/>
    </location>
</feature>
<feature type="transmembrane region" description="Helical" evidence="1">
    <location>
        <begin position="149"/>
        <end position="169"/>
    </location>
</feature>
<evidence type="ECO:0000256" key="1">
    <source>
        <dbReference type="SAM" id="Phobius"/>
    </source>
</evidence>
<dbReference type="SUPFAM" id="SSF81321">
    <property type="entry name" value="Family A G protein-coupled receptor-like"/>
    <property type="match status" value="1"/>
</dbReference>
<dbReference type="Proteomes" id="UP000784294">
    <property type="component" value="Unassembled WGS sequence"/>
</dbReference>
<organism evidence="2 3">
    <name type="scientific">Protopolystoma xenopodis</name>
    <dbReference type="NCBI Taxonomy" id="117903"/>
    <lineage>
        <taxon>Eukaryota</taxon>
        <taxon>Metazoa</taxon>
        <taxon>Spiralia</taxon>
        <taxon>Lophotrochozoa</taxon>
        <taxon>Platyhelminthes</taxon>
        <taxon>Monogenea</taxon>
        <taxon>Polyopisthocotylea</taxon>
        <taxon>Polystomatidea</taxon>
        <taxon>Polystomatidae</taxon>
        <taxon>Protopolystoma</taxon>
    </lineage>
</organism>
<gene>
    <name evidence="2" type="ORF">PXEA_LOCUS3702</name>
</gene>
<keyword evidence="1" id="KW-0472">Membrane</keyword>
<keyword evidence="3" id="KW-1185">Reference proteome</keyword>
<proteinExistence type="predicted"/>
<dbReference type="EMBL" id="CAAALY010008500">
    <property type="protein sequence ID" value="VEL10262.1"/>
    <property type="molecule type" value="Genomic_DNA"/>
</dbReference>
<evidence type="ECO:0000313" key="3">
    <source>
        <dbReference type="Proteomes" id="UP000784294"/>
    </source>
</evidence>
<evidence type="ECO:0000313" key="2">
    <source>
        <dbReference type="EMBL" id="VEL10262.1"/>
    </source>
</evidence>
<sequence length="184" mass="20924">MEESEWLVSRFLFACNDTGFQEQSLHHNSSNAFPALQFASELFYAHKSTIGRKFAEKALRIHESRFPEITHHTVSGLLPEVPNVDHLELIAARLLHSVCGPYPETSTDYLSELIQTRLIPVIILLVFILNSAICCVLTRRHMRTPIYSILLSIAVAELFTGLLPLPMYLGRSFIGGTVWWERMV</sequence>
<dbReference type="AlphaFoldDB" id="A0A3S4ZYJ5"/>